<feature type="region of interest" description="Disordered" evidence="1">
    <location>
        <begin position="802"/>
        <end position="826"/>
    </location>
</feature>
<reference evidence="4" key="1">
    <citation type="submission" date="2023-07" db="EMBL/GenBank/DDBJ databases">
        <title>Sequencing the genomes of 1000 actinobacteria strains.</title>
        <authorList>
            <person name="Klenk H.-P."/>
        </authorList>
    </citation>
    <scope>NUCLEOTIDE SEQUENCE</scope>
    <source>
        <strain evidence="4">DSM 13988</strain>
    </source>
</reference>
<dbReference type="RefSeq" id="WP_309852649.1">
    <property type="nucleotide sequence ID" value="NZ_BAAAIU010000004.1"/>
</dbReference>
<keyword evidence="5" id="KW-1185">Reference proteome</keyword>
<sequence>MSPGPGAESAHRAPAPSSSQSAPGTQAEGEKGDDAAARLSGPNVTHGRTKDGHLQEASAEWLGIKPGATVKNNQLVQINLKINANNADGSATARPTRMSVQLKNGRFPDDVKQISGVTVSADGREATVDFGQVAGGTTKQLALDVQPNGENGTMLTAKVTPNVASKIELPGLRVSATHDVQVSTEPHESLHAMADSTPKHKMWFPFMMTVPVDGVPLGDKAEFDLVVRSDEADFFENLSVTRWDANGVPLPGVTVTKNAATKSFHVVLTGLKPPKPPALRLGPNGEKVTPDRLPVVKMVFYPELNNGARGAQRNKPYKYTMTIENLDVRTSANTAITTDSPGDNVRTFHGRHSRGTVQTDILRWTVPELLSEEENAGMRNRAGHGPFLHAQPGDKFLVQTTSFINHPLTPKNQSAFLQTTHFLTVDPGFTRFAGNKVGVRTLGGDTRFYDRNNLPSFIRWSTDPLPPHDGDLRTLNYTRGGSMPENATVIAWDNSREQYASATNVPDDPRGRSDQFFVPIEVLPDNITADFDGNVFQFSAFSVGDNSYHPISAGGDPRAYLPVPSKRYPNVTRRNTRVDAISAAPFSTESATSVDAKRLATGESATLVLTDASTSRHPNLAPYRNQPHTLESTVTLPATLRLEREGLPADAKVTQNEDGTTTLVYRRSTQTNERAETRVKVTALANGSVARIRHETRDVSEFVKRSFDWAYAESVYGLALAASNETLLSKTAVAPEMSFNGSNAWIIEEENKTSTQAGRVAVVDILPYAGDGNGTRYRGRVHYTEPVAASPGVKVYYSRQKPETISKDPADPKNLGPNLDTPGEGWVTDKPDGGYTAVMLVSEGQAPGARLTARIPFSTEGNLPEDRYANAAWSRSGVGGENTDLRMIRSATAISPKEAAKLQVHKKLVEGQQLRAGATVRYAIDVHNAGSTPAEDVLVRDPGGNGVEPGSVRFLEPPKGTHIAGDEWRVGVLGAGETKRILVEVRISDTAAGGRVGNVVTIENPRHPRPEGPETCVPNVDVLSDTDGCHVTDDEVPEPALLRIDKESAGQPGEDGLVPFRLTVKNASSREATNVVIKDYGGEGLDASSLVFESVPDGTRTEGPHWLIPSLRSGETRSVTVKLRRAADQGEKTSTVRNTATAWEKDPSTPDLRDPNEAKAKDPTRLCQVNNGIDADTDSCDTFAVDLTPPNGPDEKPAGVLPRLFGTGHAGQGRPEPSLLPLAGLAAAVGAVGALAGWTQRKRRNASR</sequence>
<accession>A0AAE4C8Z4</accession>
<evidence type="ECO:0000313" key="4">
    <source>
        <dbReference type="EMBL" id="MDR6892900.1"/>
    </source>
</evidence>
<keyword evidence="2" id="KW-0812">Transmembrane</keyword>
<feature type="region of interest" description="Disordered" evidence="1">
    <location>
        <begin position="1"/>
        <end position="52"/>
    </location>
</feature>
<dbReference type="Proteomes" id="UP001247307">
    <property type="component" value="Unassembled WGS sequence"/>
</dbReference>
<dbReference type="AlphaFoldDB" id="A0AAE4C8Z4"/>
<feature type="domain" description="DUF11" evidence="3">
    <location>
        <begin position="906"/>
        <end position="1004"/>
    </location>
</feature>
<dbReference type="PANTHER" id="PTHR34819">
    <property type="entry name" value="LARGE CYSTEINE-RICH PERIPLASMIC PROTEIN OMCB"/>
    <property type="match status" value="1"/>
</dbReference>
<evidence type="ECO:0000256" key="2">
    <source>
        <dbReference type="SAM" id="Phobius"/>
    </source>
</evidence>
<dbReference type="EMBL" id="JAVDUI010000001">
    <property type="protein sequence ID" value="MDR6892900.1"/>
    <property type="molecule type" value="Genomic_DNA"/>
</dbReference>
<keyword evidence="2" id="KW-0472">Membrane</keyword>
<evidence type="ECO:0000256" key="1">
    <source>
        <dbReference type="SAM" id="MobiDB-lite"/>
    </source>
</evidence>
<proteinExistence type="predicted"/>
<feature type="region of interest" description="Disordered" evidence="1">
    <location>
        <begin position="1126"/>
        <end position="1162"/>
    </location>
</feature>
<evidence type="ECO:0000259" key="3">
    <source>
        <dbReference type="Pfam" id="PF01345"/>
    </source>
</evidence>
<feature type="compositionally biased region" description="Low complexity" evidence="1">
    <location>
        <begin position="12"/>
        <end position="23"/>
    </location>
</feature>
<name>A0AAE4C8Z4_9MICC</name>
<dbReference type="Pfam" id="PF01345">
    <property type="entry name" value="DUF11"/>
    <property type="match status" value="2"/>
</dbReference>
<gene>
    <name evidence="4" type="ORF">J2S35_001840</name>
</gene>
<dbReference type="PANTHER" id="PTHR34819:SF3">
    <property type="entry name" value="CELL SURFACE PROTEIN"/>
    <property type="match status" value="1"/>
</dbReference>
<organism evidence="4 5">
    <name type="scientific">Falsarthrobacter nasiphocae</name>
    <dbReference type="NCBI Taxonomy" id="189863"/>
    <lineage>
        <taxon>Bacteria</taxon>
        <taxon>Bacillati</taxon>
        <taxon>Actinomycetota</taxon>
        <taxon>Actinomycetes</taxon>
        <taxon>Micrococcales</taxon>
        <taxon>Micrococcaceae</taxon>
        <taxon>Falsarthrobacter</taxon>
    </lineage>
</organism>
<evidence type="ECO:0000313" key="5">
    <source>
        <dbReference type="Proteomes" id="UP001247307"/>
    </source>
</evidence>
<feature type="compositionally biased region" description="Basic and acidic residues" evidence="1">
    <location>
        <begin position="1143"/>
        <end position="1162"/>
    </location>
</feature>
<feature type="compositionally biased region" description="Polar residues" evidence="1">
    <location>
        <begin position="1132"/>
        <end position="1141"/>
    </location>
</feature>
<protein>
    <submittedName>
        <fullName evidence="4">Repeat protein (TIGR01451 family)</fullName>
    </submittedName>
</protein>
<dbReference type="InterPro" id="IPR051172">
    <property type="entry name" value="Chlamydia_OmcB"/>
</dbReference>
<feature type="domain" description="DUF11" evidence="3">
    <location>
        <begin position="1049"/>
        <end position="1149"/>
    </location>
</feature>
<feature type="compositionally biased region" description="Basic and acidic residues" evidence="1">
    <location>
        <begin position="802"/>
        <end position="811"/>
    </location>
</feature>
<feature type="transmembrane region" description="Helical" evidence="2">
    <location>
        <begin position="1219"/>
        <end position="1238"/>
    </location>
</feature>
<keyword evidence="2" id="KW-1133">Transmembrane helix</keyword>
<dbReference type="InterPro" id="IPR001434">
    <property type="entry name" value="OmcB-like_DUF11"/>
</dbReference>
<comment type="caution">
    <text evidence="4">The sequence shown here is derived from an EMBL/GenBank/DDBJ whole genome shotgun (WGS) entry which is preliminary data.</text>
</comment>